<name>A0A840E1M6_9BACT</name>
<evidence type="ECO:0000313" key="3">
    <source>
        <dbReference type="EMBL" id="MBB4079000.1"/>
    </source>
</evidence>
<dbReference type="AlphaFoldDB" id="A0A840E1M6"/>
<organism evidence="3 4">
    <name type="scientific">Neolewinella aquimaris</name>
    <dbReference type="NCBI Taxonomy" id="1835722"/>
    <lineage>
        <taxon>Bacteria</taxon>
        <taxon>Pseudomonadati</taxon>
        <taxon>Bacteroidota</taxon>
        <taxon>Saprospiria</taxon>
        <taxon>Saprospirales</taxon>
        <taxon>Lewinellaceae</taxon>
        <taxon>Neolewinella</taxon>
    </lineage>
</organism>
<evidence type="ECO:0000313" key="4">
    <source>
        <dbReference type="Proteomes" id="UP000576209"/>
    </source>
</evidence>
<dbReference type="Gene3D" id="1.25.40.10">
    <property type="entry name" value="Tetratricopeptide repeat domain"/>
    <property type="match status" value="1"/>
</dbReference>
<keyword evidence="1" id="KW-1133">Transmembrane helix</keyword>
<comment type="caution">
    <text evidence="3">The sequence shown here is derived from an EMBL/GenBank/DDBJ whole genome shotgun (WGS) entry which is preliminary data.</text>
</comment>
<dbReference type="SUPFAM" id="SSF48452">
    <property type="entry name" value="TPR-like"/>
    <property type="match status" value="2"/>
</dbReference>
<protein>
    <submittedName>
        <fullName evidence="3">CHAT domain-containing protein</fullName>
    </submittedName>
</protein>
<keyword evidence="4" id="KW-1185">Reference proteome</keyword>
<keyword evidence="1" id="KW-0812">Transmembrane</keyword>
<dbReference type="RefSeq" id="WP_183495245.1">
    <property type="nucleotide sequence ID" value="NZ_JACIFF010000003.1"/>
</dbReference>
<sequence length="958" mass="105574">MTTAYRTLLAVLLIGLLPWSLTAQVTSVPALRDSARRVNLTQGIQYLNTADYARAGELLTTVPYDGAGRMIVDSLSGLALHKLGVLAFSEAEDSLSAHWFQEAIGVRDSIYAGPHNDRAHSRGGLADPLSYLGRLDEAMDVIREAVAIYESVADVDSLNLLRSLNTLSNVAQQRRNFQLALSASYRALTLLDGMHGISPDDAFYTCYNASIVQLRLDKLNQALVNARRSLTYASLTKYDEAANTASAYNQLAITQRELGDEEASFHSLTKGVEVLVASNPESYILGYLYLNLAEYHGGKGNAAKGDVFDGRARKVFDDSGMLREYAIVDKYPRALHAMGRSEQAIALINQKLGYLGTSPGDTVGRWAINHPGDIVPMIDLLSARAEFLTALNKGNAALKDYNTVLSLQDHLRSRVSDFDSRSYLSKNLRPFFDNAIALHYRAYCNTQDTAHLWEAFALSERARSYSLLANLRSAGQRTVEEQRLNERIAALERRVAEGETAQRDVLAEARIQLDLLRESSESTPPQPFVLDRGVLTEYIKRNECTLLEYHLGSSLGLVFVVTPDGRLSVYPIEGAADLNAEINRWRESIAEGEYRRKSLRPVAVQDSLDRQFLEQGLRLTHQLIPPPVLNSLHLRPRLCIVPDGGLNYLPFAALPLEAAPLPLDYHTVKYLQGKTDVHYAYSAGFVLEVAQRPARTYEEDLLAFAPTFRPGRGTLHPLANNKDEVSQIAKLVARTTAFYGREANRDNFLASLGRARMLHLSSHGSVHPGNPNLSYVAFSQLGDSIDRAEMLYFNDLRNLPLDNELTVLSACETSLGELAAGETTMSFASALASAGARSTLTTLWEVDDRATKGLIVDFYRRLVNGEGRATALNHAQADHRSSPDYAHPYYWSGVVLYGDPGPIVLTDSWSVGAVPVVGWGIGGVLALLVAGLLLFRLRGGDYSARRDRPDSLVDNRSQ</sequence>
<reference evidence="3 4" key="1">
    <citation type="submission" date="2020-08" db="EMBL/GenBank/DDBJ databases">
        <title>Genomic Encyclopedia of Type Strains, Phase IV (KMG-IV): sequencing the most valuable type-strain genomes for metagenomic binning, comparative biology and taxonomic classification.</title>
        <authorList>
            <person name="Goeker M."/>
        </authorList>
    </citation>
    <scope>NUCLEOTIDE SEQUENCE [LARGE SCALE GENOMIC DNA]</scope>
    <source>
        <strain evidence="3 4">DSM 105137</strain>
    </source>
</reference>
<dbReference type="EMBL" id="JACIFF010000003">
    <property type="protein sequence ID" value="MBB4079000.1"/>
    <property type="molecule type" value="Genomic_DNA"/>
</dbReference>
<evidence type="ECO:0000256" key="1">
    <source>
        <dbReference type="SAM" id="Phobius"/>
    </source>
</evidence>
<feature type="domain" description="CHAT" evidence="2">
    <location>
        <begin position="618"/>
        <end position="899"/>
    </location>
</feature>
<gene>
    <name evidence="3" type="ORF">GGR28_001617</name>
</gene>
<accession>A0A840E1M6</accession>
<dbReference type="InterPro" id="IPR011990">
    <property type="entry name" value="TPR-like_helical_dom_sf"/>
</dbReference>
<dbReference type="InterPro" id="IPR024983">
    <property type="entry name" value="CHAT_dom"/>
</dbReference>
<keyword evidence="1" id="KW-0472">Membrane</keyword>
<feature type="transmembrane region" description="Helical" evidence="1">
    <location>
        <begin position="916"/>
        <end position="935"/>
    </location>
</feature>
<evidence type="ECO:0000259" key="2">
    <source>
        <dbReference type="Pfam" id="PF12770"/>
    </source>
</evidence>
<proteinExistence type="predicted"/>
<dbReference type="PANTHER" id="PTHR10098">
    <property type="entry name" value="RAPSYN-RELATED"/>
    <property type="match status" value="1"/>
</dbReference>
<dbReference type="Proteomes" id="UP000576209">
    <property type="component" value="Unassembled WGS sequence"/>
</dbReference>
<dbReference type="Pfam" id="PF12770">
    <property type="entry name" value="CHAT"/>
    <property type="match status" value="1"/>
</dbReference>